<dbReference type="InterPro" id="IPR016918">
    <property type="entry name" value="UCP029394"/>
</dbReference>
<accession>A0A4R1XT08</accession>
<keyword evidence="2" id="KW-1185">Reference proteome</keyword>
<gene>
    <name evidence="1" type="ORF">EC844_11573</name>
</gene>
<dbReference type="AlphaFoldDB" id="A0A4R1XT08"/>
<dbReference type="SUPFAM" id="SSF54427">
    <property type="entry name" value="NTF2-like"/>
    <property type="match status" value="1"/>
</dbReference>
<dbReference type="PIRSF" id="PIRSF029394">
    <property type="entry name" value="UCP029394"/>
    <property type="match status" value="1"/>
</dbReference>
<protein>
    <submittedName>
        <fullName evidence="1">Putative secreted protein (Type I secretion substrate)</fullName>
    </submittedName>
</protein>
<name>A0A4R1XT08_ACICA</name>
<dbReference type="InterPro" id="IPR032710">
    <property type="entry name" value="NTF2-like_dom_sf"/>
</dbReference>
<organism evidence="1 2">
    <name type="scientific">Acinetobacter calcoaceticus</name>
    <dbReference type="NCBI Taxonomy" id="471"/>
    <lineage>
        <taxon>Bacteria</taxon>
        <taxon>Pseudomonadati</taxon>
        <taxon>Pseudomonadota</taxon>
        <taxon>Gammaproteobacteria</taxon>
        <taxon>Moraxellales</taxon>
        <taxon>Moraxellaceae</taxon>
        <taxon>Acinetobacter</taxon>
        <taxon>Acinetobacter calcoaceticus/baumannii complex</taxon>
    </lineage>
</organism>
<dbReference type="OrthoDB" id="8912060at2"/>
<evidence type="ECO:0000313" key="2">
    <source>
        <dbReference type="Proteomes" id="UP000294963"/>
    </source>
</evidence>
<sequence>MSTTLTQSHPETLSMPLSVTAQRAVQSVIDLHDLIQTVFSSADSEQQLQQLLQYFSADYEMIGVSGKLLQTTQLQALFTQNMGSMPDFKIEIDDIAVIFESDTRVMLRYREQQDKQGSITQRLSTALIEMDAERCVWRFLHETSIPSV</sequence>
<reference evidence="1 2" key="1">
    <citation type="submission" date="2019-03" db="EMBL/GenBank/DDBJ databases">
        <title>Genomic analyses of the natural microbiome of Caenorhabditis elegans.</title>
        <authorList>
            <person name="Samuel B."/>
        </authorList>
    </citation>
    <scope>NUCLEOTIDE SEQUENCE [LARGE SCALE GENOMIC DNA]</scope>
    <source>
        <strain evidence="1 2">JUb89</strain>
    </source>
</reference>
<proteinExistence type="predicted"/>
<dbReference type="Gene3D" id="3.10.450.50">
    <property type="match status" value="1"/>
</dbReference>
<evidence type="ECO:0000313" key="1">
    <source>
        <dbReference type="EMBL" id="TCM65235.1"/>
    </source>
</evidence>
<comment type="caution">
    <text evidence="1">The sequence shown here is derived from an EMBL/GenBank/DDBJ whole genome shotgun (WGS) entry which is preliminary data.</text>
</comment>
<dbReference type="EMBL" id="SLVJ01000015">
    <property type="protein sequence ID" value="TCM65235.1"/>
    <property type="molecule type" value="Genomic_DNA"/>
</dbReference>
<dbReference type="Proteomes" id="UP000294963">
    <property type="component" value="Unassembled WGS sequence"/>
</dbReference>